<feature type="binding site" evidence="5">
    <location>
        <position position="137"/>
    </location>
    <ligand>
        <name>pyridoxal 5'-phosphate</name>
        <dbReference type="ChEBI" id="CHEBI:597326"/>
    </ligand>
</feature>
<feature type="binding site" evidence="5">
    <location>
        <begin position="105"/>
        <end position="106"/>
    </location>
    <ligand>
        <name>pyridoxal 5'-phosphate</name>
        <dbReference type="ChEBI" id="CHEBI:597326"/>
    </ligand>
</feature>
<sequence length="396" mass="42788">MNTKEIIAMTQAHYLPVFGRFPIAIDHGEGATLYDADGKAYLDFLAGIATNALGYNHPAIVKAVCEQTRKVMHTSNLFYTEIQAKAAQQLAEVTGMDRVFFANSGAEANEGIIKLARKYGSSKNPAKFRIITAKDSFHGRTMETLTATGQEHYHEGLTPLPEGFTYVPFGDLKAIEAVMDDDVCGVLIEPIQGEGGVHVPAPGYLEGVKALCEKHDALFLLDEVQTGVCRTGKWFAYMHSTVKPDAMSLAKAIGGGFPMGAFVTTERLAHVFKPGDHGSTFGGNAISCASCYATLKTLKELHMDEAAARKGAYFQKGLKALQKKHPDKIVDVRGKGLLMGAELSKAGACLVGRALEKGFIINCTAGNVLRFVPPLIITEGEIDQLLQCLDELLTEF</sequence>
<dbReference type="CDD" id="cd00610">
    <property type="entry name" value="OAT_like"/>
    <property type="match status" value="1"/>
</dbReference>
<keyword evidence="4 5" id="KW-0663">Pyridoxal phosphate</keyword>
<keyword evidence="5" id="KW-0963">Cytoplasm</keyword>
<dbReference type="InterPro" id="IPR004636">
    <property type="entry name" value="AcOrn/SuccOrn_fam"/>
</dbReference>
<evidence type="ECO:0000256" key="1">
    <source>
        <dbReference type="ARBA" id="ARBA00022576"/>
    </source>
</evidence>
<evidence type="ECO:0000256" key="4">
    <source>
        <dbReference type="ARBA" id="ARBA00022898"/>
    </source>
</evidence>
<evidence type="ECO:0000256" key="2">
    <source>
        <dbReference type="ARBA" id="ARBA00022605"/>
    </source>
</evidence>
<comment type="similarity">
    <text evidence="5">Belongs to the class-III pyridoxal-phosphate-dependent aminotransferase family. ArgD subfamily.</text>
</comment>
<dbReference type="InterPro" id="IPR005814">
    <property type="entry name" value="Aminotrans_3"/>
</dbReference>
<dbReference type="PANTHER" id="PTHR11986:SF79">
    <property type="entry name" value="ACETYLORNITHINE AMINOTRANSFERASE, MITOCHONDRIAL"/>
    <property type="match status" value="1"/>
</dbReference>
<comment type="subunit">
    <text evidence="5">Homodimer.</text>
</comment>
<comment type="cofactor">
    <cofactor evidence="5">
        <name>pyridoxal 5'-phosphate</name>
        <dbReference type="ChEBI" id="CHEBI:597326"/>
    </cofactor>
    <text evidence="5">Binds 1 pyridoxal phosphate per subunit.</text>
</comment>
<comment type="miscellaneous">
    <text evidence="5">May also have succinyldiaminopimelate aminotransferase activity, thus carrying out the corresponding step in lysine biosynthesis.</text>
</comment>
<gene>
    <name evidence="5" type="primary">argD</name>
    <name evidence="6" type="ORF">KHX13_00395</name>
</gene>
<proteinExistence type="inferred from homology"/>
<dbReference type="InterPro" id="IPR015421">
    <property type="entry name" value="PyrdxlP-dep_Trfase_major"/>
</dbReference>
<evidence type="ECO:0000313" key="6">
    <source>
        <dbReference type="EMBL" id="MBS5518802.1"/>
    </source>
</evidence>
<dbReference type="Gene3D" id="3.40.640.10">
    <property type="entry name" value="Type I PLP-dependent aspartate aminotransferase-like (Major domain)"/>
    <property type="match status" value="1"/>
</dbReference>
<evidence type="ECO:0000256" key="3">
    <source>
        <dbReference type="ARBA" id="ARBA00022679"/>
    </source>
</evidence>
<feature type="binding site" evidence="5">
    <location>
        <begin position="222"/>
        <end position="225"/>
    </location>
    <ligand>
        <name>pyridoxal 5'-phosphate</name>
        <dbReference type="ChEBI" id="CHEBI:597326"/>
    </ligand>
</feature>
<dbReference type="InterPro" id="IPR015422">
    <property type="entry name" value="PyrdxlP-dep_Trfase_small"/>
</dbReference>
<dbReference type="InterPro" id="IPR049704">
    <property type="entry name" value="Aminotrans_3_PPA_site"/>
</dbReference>
<keyword evidence="3 5" id="KW-0808">Transferase</keyword>
<comment type="subcellular location">
    <subcellularLocation>
        <location evidence="5">Cytoplasm</location>
    </subcellularLocation>
</comment>
<comment type="pathway">
    <text evidence="5">Amino-acid biosynthesis; L-arginine biosynthesis; N(2)-acetyl-L-ornithine from L-glutamate: step 4/4.</text>
</comment>
<accession>A0A943EAZ2</accession>
<comment type="catalytic activity">
    <reaction evidence="5">
        <text>N(2)-acetyl-L-ornithine + 2-oxoglutarate = N-acetyl-L-glutamate 5-semialdehyde + L-glutamate</text>
        <dbReference type="Rhea" id="RHEA:18049"/>
        <dbReference type="ChEBI" id="CHEBI:16810"/>
        <dbReference type="ChEBI" id="CHEBI:29123"/>
        <dbReference type="ChEBI" id="CHEBI:29985"/>
        <dbReference type="ChEBI" id="CHEBI:57805"/>
        <dbReference type="EC" id="2.6.1.11"/>
    </reaction>
</comment>
<keyword evidence="2 5" id="KW-0028">Amino-acid biosynthesis</keyword>
<reference evidence="6" key="1">
    <citation type="submission" date="2021-02" db="EMBL/GenBank/DDBJ databases">
        <title>Infant gut strain persistence is associated with maternal origin, phylogeny, and functional potential including surface adhesion and iron acquisition.</title>
        <authorList>
            <person name="Lou Y.C."/>
        </authorList>
    </citation>
    <scope>NUCLEOTIDE SEQUENCE</scope>
    <source>
        <strain evidence="6">L3_106_000M1_dasL3_106_000M1_concoct_15</strain>
    </source>
</reference>
<protein>
    <recommendedName>
        <fullName evidence="5">Acetylornithine aminotransferase</fullName>
        <shortName evidence="5">ACOAT</shortName>
        <ecNumber evidence="5">2.6.1.11</ecNumber>
    </recommendedName>
</protein>
<dbReference type="Proteomes" id="UP000754226">
    <property type="component" value="Unassembled WGS sequence"/>
</dbReference>
<feature type="binding site" evidence="5">
    <location>
        <position position="279"/>
    </location>
    <ligand>
        <name>N(2)-acetyl-L-ornithine</name>
        <dbReference type="ChEBI" id="CHEBI:57805"/>
    </ligand>
</feature>
<dbReference type="AlphaFoldDB" id="A0A943EAZ2"/>
<evidence type="ECO:0000256" key="5">
    <source>
        <dbReference type="HAMAP-Rule" id="MF_01107"/>
    </source>
</evidence>
<dbReference type="GO" id="GO:0005737">
    <property type="term" value="C:cytoplasm"/>
    <property type="evidence" value="ECO:0007669"/>
    <property type="project" value="UniProtKB-SubCell"/>
</dbReference>
<dbReference type="PIRSF" id="PIRSF000521">
    <property type="entry name" value="Transaminase_4ab_Lys_Orn"/>
    <property type="match status" value="1"/>
</dbReference>
<feature type="modified residue" description="N6-(pyridoxal phosphate)lysine" evidence="5">
    <location>
        <position position="251"/>
    </location>
</feature>
<dbReference type="InterPro" id="IPR015424">
    <property type="entry name" value="PyrdxlP-dep_Trfase"/>
</dbReference>
<organism evidence="6 7">
    <name type="scientific">Acidaminococcus intestini</name>
    <dbReference type="NCBI Taxonomy" id="187327"/>
    <lineage>
        <taxon>Bacteria</taxon>
        <taxon>Bacillati</taxon>
        <taxon>Bacillota</taxon>
        <taxon>Negativicutes</taxon>
        <taxon>Acidaminococcales</taxon>
        <taxon>Acidaminococcaceae</taxon>
        <taxon>Acidaminococcus</taxon>
    </lineage>
</organism>
<dbReference type="GO" id="GO:0042802">
    <property type="term" value="F:identical protein binding"/>
    <property type="evidence" value="ECO:0007669"/>
    <property type="project" value="TreeGrafter"/>
</dbReference>
<dbReference type="GO" id="GO:0006526">
    <property type="term" value="P:L-arginine biosynthetic process"/>
    <property type="evidence" value="ECO:0007669"/>
    <property type="project" value="UniProtKB-UniRule"/>
</dbReference>
<dbReference type="PROSITE" id="PS00600">
    <property type="entry name" value="AA_TRANSFER_CLASS_3"/>
    <property type="match status" value="1"/>
</dbReference>
<dbReference type="NCBIfam" id="NF002325">
    <property type="entry name" value="PRK01278.1"/>
    <property type="match status" value="1"/>
</dbReference>
<dbReference type="EMBL" id="JAGZCZ010000001">
    <property type="protein sequence ID" value="MBS5518802.1"/>
    <property type="molecule type" value="Genomic_DNA"/>
</dbReference>
<dbReference type="NCBIfam" id="TIGR00707">
    <property type="entry name" value="argD"/>
    <property type="match status" value="1"/>
</dbReference>
<feature type="binding site" evidence="5">
    <location>
        <position position="280"/>
    </location>
    <ligand>
        <name>pyridoxal 5'-phosphate</name>
        <dbReference type="ChEBI" id="CHEBI:597326"/>
    </ligand>
</feature>
<keyword evidence="5" id="KW-0055">Arginine biosynthesis</keyword>
<name>A0A943EAZ2_9FIRM</name>
<dbReference type="EC" id="2.6.1.11" evidence="5"/>
<dbReference type="Pfam" id="PF00202">
    <property type="entry name" value="Aminotran_3"/>
    <property type="match status" value="1"/>
</dbReference>
<dbReference type="PANTHER" id="PTHR11986">
    <property type="entry name" value="AMINOTRANSFERASE CLASS III"/>
    <property type="match status" value="1"/>
</dbReference>
<comment type="caution">
    <text evidence="6">The sequence shown here is derived from an EMBL/GenBank/DDBJ whole genome shotgun (WGS) entry which is preliminary data.</text>
</comment>
<dbReference type="GO" id="GO:0030170">
    <property type="term" value="F:pyridoxal phosphate binding"/>
    <property type="evidence" value="ECO:0007669"/>
    <property type="project" value="InterPro"/>
</dbReference>
<dbReference type="InterPro" id="IPR050103">
    <property type="entry name" value="Class-III_PLP-dep_AT"/>
</dbReference>
<dbReference type="SUPFAM" id="SSF53383">
    <property type="entry name" value="PLP-dependent transferases"/>
    <property type="match status" value="1"/>
</dbReference>
<dbReference type="FunFam" id="3.40.640.10:FF:000004">
    <property type="entry name" value="Acetylornithine aminotransferase"/>
    <property type="match status" value="1"/>
</dbReference>
<evidence type="ECO:0000313" key="7">
    <source>
        <dbReference type="Proteomes" id="UP000754226"/>
    </source>
</evidence>
<dbReference type="GO" id="GO:0003992">
    <property type="term" value="F:N2-acetyl-L-ornithine:2-oxoglutarate 5-aminotransferase activity"/>
    <property type="evidence" value="ECO:0007669"/>
    <property type="project" value="UniProtKB-UniRule"/>
</dbReference>
<feature type="binding site" evidence="5">
    <location>
        <position position="140"/>
    </location>
    <ligand>
        <name>N(2)-acetyl-L-ornithine</name>
        <dbReference type="ChEBI" id="CHEBI:57805"/>
    </ligand>
</feature>
<keyword evidence="1 5" id="KW-0032">Aminotransferase</keyword>
<dbReference type="Gene3D" id="3.90.1150.10">
    <property type="entry name" value="Aspartate Aminotransferase, domain 1"/>
    <property type="match status" value="1"/>
</dbReference>
<dbReference type="HAMAP" id="MF_01107">
    <property type="entry name" value="ArgD_aminotrans_3"/>
    <property type="match status" value="1"/>
</dbReference>